<dbReference type="CDD" id="cd08946">
    <property type="entry name" value="SDR_e"/>
    <property type="match status" value="1"/>
</dbReference>
<dbReference type="Pfam" id="PF01370">
    <property type="entry name" value="Epimerase"/>
    <property type="match status" value="1"/>
</dbReference>
<sequence length="335" mass="38623">MKRNIFITGALGFLGFNLGKLLAENFPMYNVVGIDNEKDEKYAHNKEILINYPNYYYIKGDILNKKLLRDIFLQNHTTLSSISEIHGIDIVYTTAFESMLHDISEDGLEYYQNNILGTLNIAMEYILAKNEIKRLVYLSSIYVYGFTAEDKLLKEDIPPNPVTKNASIKLSVEHLLKSLHLNFNLPITILRIPSFYGYGMKGDHLLMNIINAIIENRSIEVNFSEKSFINAIFYEDLLIGLEKLITYRSKSFDIFNMGGVNVSLGEFVRTVVDVFSYLTGEERSVELIRFNSKLHKNCCVSSDYAYKVLKWKNWTELYWGLEKTLKAILDEKSCS</sequence>
<dbReference type="Gene3D" id="3.40.50.720">
    <property type="entry name" value="NAD(P)-binding Rossmann-like Domain"/>
    <property type="match status" value="1"/>
</dbReference>
<dbReference type="EMBL" id="PNIN01000019">
    <property type="protein sequence ID" value="PMP72703.1"/>
    <property type="molecule type" value="Genomic_DNA"/>
</dbReference>
<accession>A0A2J6WQN7</accession>
<evidence type="ECO:0000256" key="1">
    <source>
        <dbReference type="ARBA" id="ARBA00007637"/>
    </source>
</evidence>
<dbReference type="InterPro" id="IPR001509">
    <property type="entry name" value="Epimerase_deHydtase"/>
</dbReference>
<dbReference type="PANTHER" id="PTHR43000">
    <property type="entry name" value="DTDP-D-GLUCOSE 4,6-DEHYDRATASE-RELATED"/>
    <property type="match status" value="1"/>
</dbReference>
<comment type="caution">
    <text evidence="3">The sequence shown here is derived from an EMBL/GenBank/DDBJ whole genome shotgun (WGS) entry which is preliminary data.</text>
</comment>
<name>A0A2J6WQN7_9BACT</name>
<comment type="similarity">
    <text evidence="1">Belongs to the NAD(P)-dependent epimerase/dehydratase family.</text>
</comment>
<reference evidence="3 4" key="1">
    <citation type="submission" date="2018-01" db="EMBL/GenBank/DDBJ databases">
        <title>Metagenomic assembled genomes from two thermal pools in the Uzon Caldera, Kamchatka, Russia.</title>
        <authorList>
            <person name="Wilkins L."/>
            <person name="Ettinger C."/>
        </authorList>
    </citation>
    <scope>NUCLEOTIDE SEQUENCE [LARGE SCALE GENOMIC DNA]</scope>
    <source>
        <strain evidence="3">ZAV-05</strain>
    </source>
</reference>
<evidence type="ECO:0000313" key="4">
    <source>
        <dbReference type="Proteomes" id="UP000242881"/>
    </source>
</evidence>
<evidence type="ECO:0000313" key="3">
    <source>
        <dbReference type="EMBL" id="PMP72703.1"/>
    </source>
</evidence>
<feature type="domain" description="NAD-dependent epimerase/dehydratase" evidence="2">
    <location>
        <begin position="5"/>
        <end position="247"/>
    </location>
</feature>
<organism evidence="3 4">
    <name type="scientific">Calditerrivibrio nitroreducens</name>
    <dbReference type="NCBI Taxonomy" id="477976"/>
    <lineage>
        <taxon>Bacteria</taxon>
        <taxon>Pseudomonadati</taxon>
        <taxon>Deferribacterota</taxon>
        <taxon>Deferribacteres</taxon>
        <taxon>Deferribacterales</taxon>
        <taxon>Calditerrivibrionaceae</taxon>
    </lineage>
</organism>
<dbReference type="Proteomes" id="UP000242881">
    <property type="component" value="Unassembled WGS sequence"/>
</dbReference>
<proteinExistence type="inferred from homology"/>
<dbReference type="SUPFAM" id="SSF51735">
    <property type="entry name" value="NAD(P)-binding Rossmann-fold domains"/>
    <property type="match status" value="1"/>
</dbReference>
<gene>
    <name evidence="3" type="ORF">C0187_01150</name>
</gene>
<dbReference type="RefSeq" id="WP_424605172.1">
    <property type="nucleotide sequence ID" value="NZ_JBNAVA010000002.1"/>
</dbReference>
<protein>
    <recommendedName>
        <fullName evidence="2">NAD-dependent epimerase/dehydratase domain-containing protein</fullName>
    </recommendedName>
</protein>
<dbReference type="AlphaFoldDB" id="A0A2J6WQN7"/>
<evidence type="ECO:0000259" key="2">
    <source>
        <dbReference type="Pfam" id="PF01370"/>
    </source>
</evidence>
<dbReference type="InterPro" id="IPR036291">
    <property type="entry name" value="NAD(P)-bd_dom_sf"/>
</dbReference>